<evidence type="ECO:0008006" key="4">
    <source>
        <dbReference type="Google" id="ProtNLM"/>
    </source>
</evidence>
<accession>A0ABM9CPT2</accession>
<name>A0ABM9CPT2_9BACL</name>
<reference evidence="2" key="1">
    <citation type="submission" date="2022-01" db="EMBL/GenBank/DDBJ databases">
        <authorList>
            <person name="Criscuolo A."/>
        </authorList>
    </citation>
    <scope>NUCLEOTIDE SEQUENCE</scope>
    <source>
        <strain evidence="2">CIP111893</strain>
    </source>
</reference>
<keyword evidence="1" id="KW-1133">Transmembrane helix</keyword>
<feature type="transmembrane region" description="Helical" evidence="1">
    <location>
        <begin position="12"/>
        <end position="31"/>
    </location>
</feature>
<proteinExistence type="predicted"/>
<dbReference type="RefSeq" id="WP_236345156.1">
    <property type="nucleotide sequence ID" value="NZ_CAKMMF010000034.1"/>
</dbReference>
<protein>
    <recommendedName>
        <fullName evidence="4">Chemotaxis methyl-accepting receptor HlyB-like 4HB MCP domain-containing protein</fullName>
    </recommendedName>
</protein>
<dbReference type="EMBL" id="CAKMMF010000034">
    <property type="protein sequence ID" value="CAH1220854.1"/>
    <property type="molecule type" value="Genomic_DNA"/>
</dbReference>
<evidence type="ECO:0000313" key="2">
    <source>
        <dbReference type="EMBL" id="CAH1220854.1"/>
    </source>
</evidence>
<keyword evidence="3" id="KW-1185">Reference proteome</keyword>
<keyword evidence="1" id="KW-0812">Transmembrane</keyword>
<evidence type="ECO:0000256" key="1">
    <source>
        <dbReference type="SAM" id="Phobius"/>
    </source>
</evidence>
<gene>
    <name evidence="2" type="ORF">PAECIP111893_04629</name>
</gene>
<comment type="caution">
    <text evidence="2">The sequence shown here is derived from an EMBL/GenBank/DDBJ whole genome shotgun (WGS) entry which is preliminary data.</text>
</comment>
<organism evidence="2 3">
    <name type="scientific">Paenibacillus plantiphilus</name>
    <dbReference type="NCBI Taxonomy" id="2905650"/>
    <lineage>
        <taxon>Bacteria</taxon>
        <taxon>Bacillati</taxon>
        <taxon>Bacillota</taxon>
        <taxon>Bacilli</taxon>
        <taxon>Bacillales</taxon>
        <taxon>Paenibacillaceae</taxon>
        <taxon>Paenibacillus</taxon>
    </lineage>
</organism>
<keyword evidence="1" id="KW-0472">Membrane</keyword>
<sequence>MEQKQPRRSWFAPIMLVLLTFSLMGNVFLYSQSIHEKQDVRVQRGFTIIESGNNAKQHIDSVLNNVRLMLDNDTIPTRLLAKSSLILAFKNEKDLVTFIEEAEVSSSEPFTFADRTAETYMSQVEASLIEVANHEGPLTEADRNYLSLIEGQYAQMQAIIANFDLSTISRGTALTIQAGGKWVTMGKNLLEIMNEPDDVSFKKP</sequence>
<evidence type="ECO:0000313" key="3">
    <source>
        <dbReference type="Proteomes" id="UP000838686"/>
    </source>
</evidence>
<dbReference type="Proteomes" id="UP000838686">
    <property type="component" value="Unassembled WGS sequence"/>
</dbReference>